<dbReference type="OrthoDB" id="7585546at2"/>
<dbReference type="EMBL" id="SWJE01000019">
    <property type="protein sequence ID" value="TKC81309.1"/>
    <property type="molecule type" value="Genomic_DNA"/>
</dbReference>
<evidence type="ECO:0000313" key="1">
    <source>
        <dbReference type="EMBL" id="TKC81309.1"/>
    </source>
</evidence>
<reference evidence="1 2" key="1">
    <citation type="submission" date="2019-04" db="EMBL/GenBank/DDBJ databases">
        <title>Trinickia sp. 7GSK02, isolated from subtropical forest soil.</title>
        <authorList>
            <person name="Gao Z.-H."/>
            <person name="Qiu L.-H."/>
        </authorList>
    </citation>
    <scope>NUCLEOTIDE SEQUENCE [LARGE SCALE GENOMIC DNA]</scope>
    <source>
        <strain evidence="1 2">7GSK02</strain>
    </source>
</reference>
<dbReference type="Pfam" id="PF11769">
    <property type="entry name" value="DUF3313"/>
    <property type="match status" value="1"/>
</dbReference>
<dbReference type="AlphaFoldDB" id="A0A4U1HJE5"/>
<gene>
    <name evidence="1" type="ORF">FAZ69_28690</name>
</gene>
<protein>
    <submittedName>
        <fullName evidence="1">DUF3313 domain-containing protein</fullName>
    </submittedName>
</protein>
<organism evidence="1 2">
    <name type="scientific">Trinickia terrae</name>
    <dbReference type="NCBI Taxonomy" id="2571161"/>
    <lineage>
        <taxon>Bacteria</taxon>
        <taxon>Pseudomonadati</taxon>
        <taxon>Pseudomonadota</taxon>
        <taxon>Betaproteobacteria</taxon>
        <taxon>Burkholderiales</taxon>
        <taxon>Burkholderiaceae</taxon>
        <taxon>Trinickia</taxon>
    </lineage>
</organism>
<sequence>MLKTDNARQFLIAAACVALVGCSSVQPVPYSGIESASLLKPNSQDDARRVPYRYEAPAAWQTYRKLIVDPVVIYRGTDNQFGDMREADKAELAGYMQSRFSEKLGRRFEITGTPGPATLRLKLTLAGAETTTPVIGTLSHFDIAGGVYNTVQAVRGGKGSFTGSVTYAVEIYDTATNRLLTAYVTKQYPNAMNIGASFGSLGAAKTGVDKGADALIAQLK</sequence>
<dbReference type="Proteomes" id="UP000305539">
    <property type="component" value="Unassembled WGS sequence"/>
</dbReference>
<comment type="caution">
    <text evidence="1">The sequence shown here is derived from an EMBL/GenBank/DDBJ whole genome shotgun (WGS) entry which is preliminary data.</text>
</comment>
<keyword evidence="2" id="KW-1185">Reference proteome</keyword>
<accession>A0A4U1HJE5</accession>
<name>A0A4U1HJE5_9BURK</name>
<dbReference type="InterPro" id="IPR021747">
    <property type="entry name" value="DUF3313"/>
</dbReference>
<dbReference type="RefSeq" id="WP_136898471.1">
    <property type="nucleotide sequence ID" value="NZ_SWJE01000019.1"/>
</dbReference>
<proteinExistence type="predicted"/>
<evidence type="ECO:0000313" key="2">
    <source>
        <dbReference type="Proteomes" id="UP000305539"/>
    </source>
</evidence>
<dbReference type="PROSITE" id="PS51257">
    <property type="entry name" value="PROKAR_LIPOPROTEIN"/>
    <property type="match status" value="1"/>
</dbReference>